<protein>
    <submittedName>
        <fullName evidence="3">DUF2183 domain-containing protein</fullName>
    </submittedName>
</protein>
<evidence type="ECO:0000256" key="1">
    <source>
        <dbReference type="SAM" id="MobiDB-lite"/>
    </source>
</evidence>
<dbReference type="Proteomes" id="UP000664209">
    <property type="component" value="Unassembled WGS sequence"/>
</dbReference>
<evidence type="ECO:0000313" key="4">
    <source>
        <dbReference type="Proteomes" id="UP000664209"/>
    </source>
</evidence>
<evidence type="ECO:0000313" key="3">
    <source>
        <dbReference type="EMBL" id="MBO1750385.1"/>
    </source>
</evidence>
<dbReference type="InterPro" id="IPR052935">
    <property type="entry name" value="Mg2+_PAP"/>
</dbReference>
<accession>A0A939RTR4</accession>
<feature type="compositionally biased region" description="Basic and acidic residues" evidence="1">
    <location>
        <begin position="52"/>
        <end position="69"/>
    </location>
</feature>
<dbReference type="GO" id="GO:0008195">
    <property type="term" value="F:phosphatidate phosphatase activity"/>
    <property type="evidence" value="ECO:0007669"/>
    <property type="project" value="InterPro"/>
</dbReference>
<dbReference type="AlphaFoldDB" id="A0A939RTR4"/>
<name>A0A939RTR4_9CELL</name>
<dbReference type="Pfam" id="PF09949">
    <property type="entry name" value="APP1_cat"/>
    <property type="match status" value="1"/>
</dbReference>
<feature type="domain" description="Phosphatidate phosphatase APP1 catalytic" evidence="2">
    <location>
        <begin position="215"/>
        <end position="365"/>
    </location>
</feature>
<sequence>MESVGRHDPFPTAEPVTARVQPPPGRRADRHHGCEAGRVTSQPEQPETPVVRADRAPRLDPAAEHDAQRTSRPHRAARLEDRVTGFVARRLRDRGWVPRVEPYTGYGSAGWVRVMGRALLAPPTTEADEAAETGEVAASHAVRGWRSFVTAQIPSARVTVTVGGRRHTVTSDRGGYVDSVLEADLDPGWHHVTLSAGGAEVEAPVLVIAADQRTALLSDIDDTVMVTALPRPLLAAWNSLVLHESARRVVPGMAQLYSRWHAANPGAPTFYLSTGAWNVAPALRRFLERSGYPSGPLLLTDWGPTNSGWFRSGSEHKLQALRRLMDELPQVRWVLVGDDGQRDPVVYRQIAEEHPGRVDVIALRQLTPAEQVLAHGTPVPTDHTEPRSTPGGAMVVQGGDGNALALRLIDADLLTVQQRTDRG</sequence>
<dbReference type="EMBL" id="JAGEMK010000001">
    <property type="protein sequence ID" value="MBO1750385.1"/>
    <property type="molecule type" value="Genomic_DNA"/>
</dbReference>
<keyword evidence="4" id="KW-1185">Reference proteome</keyword>
<organism evidence="3 4">
    <name type="scientific">Actinotalea soli</name>
    <dbReference type="NCBI Taxonomy" id="2819234"/>
    <lineage>
        <taxon>Bacteria</taxon>
        <taxon>Bacillati</taxon>
        <taxon>Actinomycetota</taxon>
        <taxon>Actinomycetes</taxon>
        <taxon>Micrococcales</taxon>
        <taxon>Cellulomonadaceae</taxon>
        <taxon>Actinotalea</taxon>
    </lineage>
</organism>
<feature type="region of interest" description="Disordered" evidence="1">
    <location>
        <begin position="1"/>
        <end position="74"/>
    </location>
</feature>
<dbReference type="PANTHER" id="PTHR28208:SF3">
    <property type="entry name" value="PHOSPHATIDATE PHOSPHATASE APP1"/>
    <property type="match status" value="1"/>
</dbReference>
<reference evidence="3" key="1">
    <citation type="submission" date="2021-03" db="EMBL/GenBank/DDBJ databases">
        <title>Actinotalea soli sp. nov., isolated from soil.</title>
        <authorList>
            <person name="Ping W."/>
            <person name="Zhang J."/>
        </authorList>
    </citation>
    <scope>NUCLEOTIDE SEQUENCE</scope>
    <source>
        <strain evidence="3">BY-33</strain>
    </source>
</reference>
<evidence type="ECO:0000259" key="2">
    <source>
        <dbReference type="Pfam" id="PF09949"/>
    </source>
</evidence>
<comment type="caution">
    <text evidence="3">The sequence shown here is derived from an EMBL/GenBank/DDBJ whole genome shotgun (WGS) entry which is preliminary data.</text>
</comment>
<dbReference type="PANTHER" id="PTHR28208">
    <property type="entry name" value="PHOSPHATIDATE PHOSPHATASE APP1"/>
    <property type="match status" value="1"/>
</dbReference>
<proteinExistence type="predicted"/>
<gene>
    <name evidence="3" type="ORF">J4G33_01050</name>
</gene>
<dbReference type="InterPro" id="IPR019236">
    <property type="entry name" value="APP1_cat"/>
</dbReference>